<reference evidence="1" key="1">
    <citation type="submission" date="2018-05" db="EMBL/GenBank/DDBJ databases">
        <authorList>
            <person name="Lanie J.A."/>
            <person name="Ng W.-L."/>
            <person name="Kazmierczak K.M."/>
            <person name="Andrzejewski T.M."/>
            <person name="Davidsen T.M."/>
            <person name="Wayne K.J."/>
            <person name="Tettelin H."/>
            <person name="Glass J.I."/>
            <person name="Rusch D."/>
            <person name="Podicherti R."/>
            <person name="Tsui H.-C.T."/>
            <person name="Winkler M.E."/>
        </authorList>
    </citation>
    <scope>NUCLEOTIDE SEQUENCE</scope>
</reference>
<protein>
    <submittedName>
        <fullName evidence="1">Uncharacterized protein</fullName>
    </submittedName>
</protein>
<name>A0A381QAH1_9ZZZZ</name>
<dbReference type="EMBL" id="UINC01001260">
    <property type="protein sequence ID" value="SUZ75854.1"/>
    <property type="molecule type" value="Genomic_DNA"/>
</dbReference>
<gene>
    <name evidence="1" type="ORF">METZ01_LOCUS28708</name>
</gene>
<organism evidence="1">
    <name type="scientific">marine metagenome</name>
    <dbReference type="NCBI Taxonomy" id="408172"/>
    <lineage>
        <taxon>unclassified sequences</taxon>
        <taxon>metagenomes</taxon>
        <taxon>ecological metagenomes</taxon>
    </lineage>
</organism>
<dbReference type="AlphaFoldDB" id="A0A381QAH1"/>
<evidence type="ECO:0000313" key="1">
    <source>
        <dbReference type="EMBL" id="SUZ75854.1"/>
    </source>
</evidence>
<sequence>MSNNADGVPLGLTSEHVNHTIDRLSLRMLESAAILPLAILTRRNGVAVPGRAEKSRILSATR</sequence>
<proteinExistence type="predicted"/>
<accession>A0A381QAH1</accession>